<dbReference type="OrthoDB" id="2365314at2"/>
<dbReference type="Proteomes" id="UP000315711">
    <property type="component" value="Unassembled WGS sequence"/>
</dbReference>
<keyword evidence="3 5" id="KW-1133">Transmembrane helix</keyword>
<comment type="caution">
    <text evidence="6">The sequence shown here is derived from an EMBL/GenBank/DDBJ whole genome shotgun (WGS) entry which is preliminary data.</text>
</comment>
<evidence type="ECO:0000256" key="1">
    <source>
        <dbReference type="ARBA" id="ARBA00022475"/>
    </source>
</evidence>
<keyword evidence="4 5" id="KW-0472">Membrane</keyword>
<dbReference type="Pfam" id="PF07457">
    <property type="entry name" value="DUF1516"/>
    <property type="match status" value="1"/>
</dbReference>
<dbReference type="HAMAP" id="MF_01536">
    <property type="entry name" value="UPF0344"/>
    <property type="match status" value="1"/>
</dbReference>
<evidence type="ECO:0000256" key="3">
    <source>
        <dbReference type="ARBA" id="ARBA00022989"/>
    </source>
</evidence>
<evidence type="ECO:0000256" key="2">
    <source>
        <dbReference type="ARBA" id="ARBA00022692"/>
    </source>
</evidence>
<feature type="transmembrane region" description="Helical" evidence="5">
    <location>
        <begin position="44"/>
        <end position="64"/>
    </location>
</feature>
<reference evidence="6 7" key="1">
    <citation type="journal article" date="2015" name="Stand. Genomic Sci.">
        <title>Genomic Encyclopedia of Bacterial and Archaeal Type Strains, Phase III: the genomes of soil and plant-associated and newly described type strains.</title>
        <authorList>
            <person name="Whitman W.B."/>
            <person name="Woyke T."/>
            <person name="Klenk H.P."/>
            <person name="Zhou Y."/>
            <person name="Lilburn T.G."/>
            <person name="Beck B.J."/>
            <person name="De Vos P."/>
            <person name="Vandamme P."/>
            <person name="Eisen J.A."/>
            <person name="Garrity G."/>
            <person name="Hugenholtz P."/>
            <person name="Kyrpides N.C."/>
        </authorList>
    </citation>
    <scope>NUCLEOTIDE SEQUENCE [LARGE SCALE GENOMIC DNA]</scope>
    <source>
        <strain evidence="6 7">CGMCC 1.10116</strain>
    </source>
</reference>
<dbReference type="NCBIfam" id="NF010198">
    <property type="entry name" value="PRK13673.1-5"/>
    <property type="match status" value="1"/>
</dbReference>
<dbReference type="AlphaFoldDB" id="A0A562QK51"/>
<keyword evidence="7" id="KW-1185">Reference proteome</keyword>
<evidence type="ECO:0000256" key="5">
    <source>
        <dbReference type="HAMAP-Rule" id="MF_01536"/>
    </source>
</evidence>
<comment type="similarity">
    <text evidence="5">Belongs to the UPF0344 family.</text>
</comment>
<feature type="transmembrane region" description="Helical" evidence="5">
    <location>
        <begin position="101"/>
        <end position="122"/>
    </location>
</feature>
<protein>
    <recommendedName>
        <fullName evidence="5">UPF0344 protein IQ10_01836</fullName>
    </recommendedName>
</protein>
<organism evidence="6 7">
    <name type="scientific">Halalkalibacter nanhaiisediminis</name>
    <dbReference type="NCBI Taxonomy" id="688079"/>
    <lineage>
        <taxon>Bacteria</taxon>
        <taxon>Bacillati</taxon>
        <taxon>Bacillota</taxon>
        <taxon>Bacilli</taxon>
        <taxon>Bacillales</taxon>
        <taxon>Bacillaceae</taxon>
        <taxon>Halalkalibacter</taxon>
    </lineage>
</organism>
<name>A0A562QK51_9BACI</name>
<evidence type="ECO:0000313" key="6">
    <source>
        <dbReference type="EMBL" id="TWI57132.1"/>
    </source>
</evidence>
<accession>A0A562QK51</accession>
<keyword evidence="2 5" id="KW-0812">Transmembrane</keyword>
<dbReference type="EMBL" id="VLKZ01000004">
    <property type="protein sequence ID" value="TWI57132.1"/>
    <property type="molecule type" value="Genomic_DNA"/>
</dbReference>
<comment type="subcellular location">
    <subcellularLocation>
        <location evidence="5">Cell membrane</location>
        <topology evidence="5">Multi-pass membrane protein</topology>
    </subcellularLocation>
</comment>
<sequence length="124" mass="13758">MSQQLLNIFYQSHIGSWAILVLLFLVSYFLLKGGINKGAKIVHMILRLFYVIQIVSGIGLLIGYGFPAVYIIKGILAIVLIYAMEMLLVRTQKGTIGSKAPMYWGIFVVTLVLVVLMGFGVLSF</sequence>
<keyword evidence="1 5" id="KW-1003">Cell membrane</keyword>
<feature type="transmembrane region" description="Helical" evidence="5">
    <location>
        <begin position="70"/>
        <end position="89"/>
    </location>
</feature>
<dbReference type="RefSeq" id="WP_144450147.1">
    <property type="nucleotide sequence ID" value="NZ_VLKZ01000004.1"/>
</dbReference>
<evidence type="ECO:0000313" key="7">
    <source>
        <dbReference type="Proteomes" id="UP000315711"/>
    </source>
</evidence>
<dbReference type="InterPro" id="IPR010899">
    <property type="entry name" value="UPF0344"/>
</dbReference>
<gene>
    <name evidence="6" type="ORF">IQ10_01836</name>
</gene>
<proteinExistence type="inferred from homology"/>
<evidence type="ECO:0000256" key="4">
    <source>
        <dbReference type="ARBA" id="ARBA00023136"/>
    </source>
</evidence>
<feature type="transmembrane region" description="Helical" evidence="5">
    <location>
        <begin position="14"/>
        <end position="32"/>
    </location>
</feature>
<dbReference type="GO" id="GO:0005886">
    <property type="term" value="C:plasma membrane"/>
    <property type="evidence" value="ECO:0007669"/>
    <property type="project" value="UniProtKB-SubCell"/>
</dbReference>